<dbReference type="GO" id="GO:0042578">
    <property type="term" value="F:phosphoric ester hydrolase activity"/>
    <property type="evidence" value="ECO:0007669"/>
    <property type="project" value="TreeGrafter"/>
</dbReference>
<dbReference type="SUPFAM" id="SSF89550">
    <property type="entry name" value="PHP domain-like"/>
    <property type="match status" value="1"/>
</dbReference>
<comment type="caution">
    <text evidence="2">The sequence shown here is derived from an EMBL/GenBank/DDBJ whole genome shotgun (WGS) entry which is preliminary data.</text>
</comment>
<dbReference type="PANTHER" id="PTHR36928:SF1">
    <property type="entry name" value="PHOSPHATASE YCDX-RELATED"/>
    <property type="match status" value="1"/>
</dbReference>
<evidence type="ECO:0000259" key="1">
    <source>
        <dbReference type="SMART" id="SM00481"/>
    </source>
</evidence>
<protein>
    <submittedName>
        <fullName evidence="2">Putative hydrolase</fullName>
    </submittedName>
</protein>
<proteinExistence type="predicted"/>
<dbReference type="InterPro" id="IPR003141">
    <property type="entry name" value="Pol/His_phosphatase_N"/>
</dbReference>
<dbReference type="AlphaFoldDB" id="A0A5S5CRG7"/>
<dbReference type="GO" id="GO:0008270">
    <property type="term" value="F:zinc ion binding"/>
    <property type="evidence" value="ECO:0007669"/>
    <property type="project" value="TreeGrafter"/>
</dbReference>
<accession>A0A5S5CRG7</accession>
<keyword evidence="2" id="KW-0378">Hydrolase</keyword>
<dbReference type="GO" id="GO:0005829">
    <property type="term" value="C:cytosol"/>
    <property type="evidence" value="ECO:0007669"/>
    <property type="project" value="TreeGrafter"/>
</dbReference>
<gene>
    <name evidence="2" type="ORF">BD833_11826</name>
</gene>
<dbReference type="PANTHER" id="PTHR36928">
    <property type="entry name" value="PHOSPHATASE YCDX-RELATED"/>
    <property type="match status" value="1"/>
</dbReference>
<dbReference type="Gene3D" id="3.20.20.140">
    <property type="entry name" value="Metal-dependent hydrolases"/>
    <property type="match status" value="1"/>
</dbReference>
<keyword evidence="3" id="KW-1185">Reference proteome</keyword>
<name>A0A5S5CRG7_9ACTN</name>
<dbReference type="SMART" id="SM00481">
    <property type="entry name" value="POLIIIAc"/>
    <property type="match status" value="1"/>
</dbReference>
<reference evidence="2 3" key="1">
    <citation type="submission" date="2019-07" db="EMBL/GenBank/DDBJ databases">
        <title>Genomic Encyclopedia of Archaeal and Bacterial Type Strains, Phase II (KMG-II): from individual species to whole genera.</title>
        <authorList>
            <person name="Goeker M."/>
        </authorList>
    </citation>
    <scope>NUCLEOTIDE SEQUENCE [LARGE SCALE GENOMIC DNA]</scope>
    <source>
        <strain evidence="2 3">DSM 46842</strain>
    </source>
</reference>
<feature type="domain" description="Polymerase/histidinol phosphatase N-terminal" evidence="1">
    <location>
        <begin position="13"/>
        <end position="85"/>
    </location>
</feature>
<dbReference type="EMBL" id="VNHW01000018">
    <property type="protein sequence ID" value="TYP82790.1"/>
    <property type="molecule type" value="Genomic_DNA"/>
</dbReference>
<dbReference type="InterPro" id="IPR016195">
    <property type="entry name" value="Pol/histidinol_Pase-like"/>
</dbReference>
<evidence type="ECO:0000313" key="3">
    <source>
        <dbReference type="Proteomes" id="UP000322499"/>
    </source>
</evidence>
<evidence type="ECO:0000313" key="2">
    <source>
        <dbReference type="EMBL" id="TYP82790.1"/>
    </source>
</evidence>
<organism evidence="2 3">
    <name type="scientific">Blastococcus xanthinilyticus</name>
    <dbReference type="NCBI Taxonomy" id="1564164"/>
    <lineage>
        <taxon>Bacteria</taxon>
        <taxon>Bacillati</taxon>
        <taxon>Actinomycetota</taxon>
        <taxon>Actinomycetes</taxon>
        <taxon>Geodermatophilales</taxon>
        <taxon>Geodermatophilaceae</taxon>
        <taxon>Blastococcus</taxon>
    </lineage>
</organism>
<dbReference type="InterPro" id="IPR050243">
    <property type="entry name" value="PHP_phosphatase"/>
</dbReference>
<dbReference type="RefSeq" id="WP_166534959.1">
    <property type="nucleotide sequence ID" value="NZ_VNHW01000018.1"/>
</dbReference>
<dbReference type="Proteomes" id="UP000322499">
    <property type="component" value="Unassembled WGS sequence"/>
</dbReference>
<sequence length="249" mass="26147">MTTTLPGLDLVLTDHHVHSTWSDDAVSAPMENLVAARDTGLASIRMVDHVRTSTAWVSGFLAEVAALPRIEGLEVLTGVEAKILDASGRLDVPDDLVVGPGGVDRVLIADHQFPGPDGPWSPRRTLEEIAAGLRPEDALSTLVDATVRAMGRAGRGQLAHLFSLLPKIGLHESSLLDEHIAAIADAAVRTGTTVEVNEKWRCPGPRVVVALAAAGVTLVGSTDSHDATTVGRYSWVADAASATRLVGAR</sequence>